<evidence type="ECO:0000313" key="1">
    <source>
        <dbReference type="EMBL" id="AYL96992.1"/>
    </source>
</evidence>
<dbReference type="KEGG" id="muh:HYN43_017500"/>
<dbReference type="RefSeq" id="WP_119410579.1">
    <property type="nucleotide sequence ID" value="NZ_CP032869.1"/>
</dbReference>
<reference evidence="1 2" key="1">
    <citation type="submission" date="2018-10" db="EMBL/GenBank/DDBJ databases">
        <title>Genome sequencing of Mucilaginibacter sp. HYN0043.</title>
        <authorList>
            <person name="Kim M."/>
            <person name="Yi H."/>
        </authorList>
    </citation>
    <scope>NUCLEOTIDE SEQUENCE [LARGE SCALE GENOMIC DNA]</scope>
    <source>
        <strain evidence="1 2">HYN0043</strain>
    </source>
</reference>
<protein>
    <submittedName>
        <fullName evidence="1">Uncharacterized protein</fullName>
    </submittedName>
</protein>
<accession>A0A494W141</accession>
<organism evidence="1 2">
    <name type="scientific">Mucilaginibacter celer</name>
    <dbReference type="NCBI Taxonomy" id="2305508"/>
    <lineage>
        <taxon>Bacteria</taxon>
        <taxon>Pseudomonadati</taxon>
        <taxon>Bacteroidota</taxon>
        <taxon>Sphingobacteriia</taxon>
        <taxon>Sphingobacteriales</taxon>
        <taxon>Sphingobacteriaceae</taxon>
        <taxon>Mucilaginibacter</taxon>
    </lineage>
</organism>
<dbReference type="Proteomes" id="UP000270046">
    <property type="component" value="Chromosome"/>
</dbReference>
<proteinExistence type="predicted"/>
<gene>
    <name evidence="1" type="ORF">HYN43_017500</name>
</gene>
<dbReference type="EMBL" id="CP032869">
    <property type="protein sequence ID" value="AYL96992.1"/>
    <property type="molecule type" value="Genomic_DNA"/>
</dbReference>
<evidence type="ECO:0000313" key="2">
    <source>
        <dbReference type="Proteomes" id="UP000270046"/>
    </source>
</evidence>
<sequence length="208" mass="23552">MKANTLLPAILLFICTACNNTEKNNAQVQNNAPKALQDKIADPEFSSIKNSRGATLVDDIYADQLQKRPELQKLEDLIRHFDEGAPDSLMQFDHYNRKSEAYYGSAGNLLLSIKDTVLRAHFKEIIDQSQHKYKDTISQFSVLINHIDSNRARVGDYHLALKLAVTLPIIERYQFENLPDLKSTANIANEAQGLKVKAMQLVNKNRVK</sequence>
<dbReference type="OrthoDB" id="1354837at2"/>
<keyword evidence="2" id="KW-1185">Reference proteome</keyword>
<dbReference type="AlphaFoldDB" id="A0A494W141"/>
<name>A0A494W141_9SPHI</name>